<evidence type="ECO:0000256" key="1">
    <source>
        <dbReference type="SAM" id="Phobius"/>
    </source>
</evidence>
<sequence length="150" mass="16118">MNYFVSLFLAAIGGALMGPMMANRDTPFWVITGICIGVAFSATIQHFDPSKDVRVFATIPIVVCVLVITTLTRKPRLTSIDIRKAIFGALWMAITEDLVDSMDLPKLAGIFAMGFGVEYMAGECLPSFSAFIGVGAIYFAIKVAALLSLA</sequence>
<name>A0A485KRY4_9STRA</name>
<feature type="transmembrane region" description="Helical" evidence="1">
    <location>
        <begin position="53"/>
        <end position="71"/>
    </location>
</feature>
<keyword evidence="2" id="KW-0732">Signal</keyword>
<feature type="chain" id="PRO_5036116158" evidence="2">
    <location>
        <begin position="23"/>
        <end position="150"/>
    </location>
</feature>
<organism evidence="4 5">
    <name type="scientific">Aphanomyces stellatus</name>
    <dbReference type="NCBI Taxonomy" id="120398"/>
    <lineage>
        <taxon>Eukaryota</taxon>
        <taxon>Sar</taxon>
        <taxon>Stramenopiles</taxon>
        <taxon>Oomycota</taxon>
        <taxon>Saprolegniomycetes</taxon>
        <taxon>Saprolegniales</taxon>
        <taxon>Verrucalvaceae</taxon>
        <taxon>Aphanomyces</taxon>
    </lineage>
</organism>
<feature type="transmembrane region" description="Helical" evidence="1">
    <location>
        <begin position="128"/>
        <end position="149"/>
    </location>
</feature>
<keyword evidence="1" id="KW-0812">Transmembrane</keyword>
<feature type="transmembrane region" description="Helical" evidence="1">
    <location>
        <begin position="27"/>
        <end position="44"/>
    </location>
</feature>
<accession>A0A485KRY4</accession>
<reference evidence="3" key="2">
    <citation type="submission" date="2019-06" db="EMBL/GenBank/DDBJ databases">
        <title>Genomics analysis of Aphanomyces spp. identifies a new class of oomycete effector associated with host adaptation.</title>
        <authorList>
            <person name="Gaulin E."/>
        </authorList>
    </citation>
    <scope>NUCLEOTIDE SEQUENCE</scope>
    <source>
        <strain evidence="3">CBS 578.67</strain>
    </source>
</reference>
<dbReference type="Proteomes" id="UP000332933">
    <property type="component" value="Unassembled WGS sequence"/>
</dbReference>
<dbReference type="EMBL" id="CAADRA010005254">
    <property type="protein sequence ID" value="VFT87714.1"/>
    <property type="molecule type" value="Genomic_DNA"/>
</dbReference>
<keyword evidence="5" id="KW-1185">Reference proteome</keyword>
<evidence type="ECO:0000313" key="4">
    <source>
        <dbReference type="EMBL" id="VFT87714.1"/>
    </source>
</evidence>
<evidence type="ECO:0000256" key="2">
    <source>
        <dbReference type="SAM" id="SignalP"/>
    </source>
</evidence>
<proteinExistence type="predicted"/>
<protein>
    <submittedName>
        <fullName evidence="4">Aste57867_10846 protein</fullName>
    </submittedName>
</protein>
<keyword evidence="1" id="KW-0472">Membrane</keyword>
<evidence type="ECO:0000313" key="5">
    <source>
        <dbReference type="Proteomes" id="UP000332933"/>
    </source>
</evidence>
<evidence type="ECO:0000313" key="3">
    <source>
        <dbReference type="EMBL" id="KAF0698547.1"/>
    </source>
</evidence>
<reference evidence="4 5" key="1">
    <citation type="submission" date="2019-03" db="EMBL/GenBank/DDBJ databases">
        <authorList>
            <person name="Gaulin E."/>
            <person name="Dumas B."/>
        </authorList>
    </citation>
    <scope>NUCLEOTIDE SEQUENCE [LARGE SCALE GENOMIC DNA]</scope>
    <source>
        <strain evidence="4">CBS 568.67</strain>
    </source>
</reference>
<dbReference type="AlphaFoldDB" id="A0A485KRY4"/>
<keyword evidence="1" id="KW-1133">Transmembrane helix</keyword>
<feature type="signal peptide" evidence="2">
    <location>
        <begin position="1"/>
        <end position="22"/>
    </location>
</feature>
<dbReference type="EMBL" id="VJMH01005233">
    <property type="protein sequence ID" value="KAF0698547.1"/>
    <property type="molecule type" value="Genomic_DNA"/>
</dbReference>
<gene>
    <name evidence="4" type="primary">Aste57867_10846</name>
    <name evidence="3" type="ORF">As57867_010806</name>
    <name evidence="4" type="ORF">ASTE57867_10846</name>
</gene>